<evidence type="ECO:0000313" key="7">
    <source>
        <dbReference type="EMBL" id="SLM30264.1"/>
    </source>
</evidence>
<accession>A0A1W1HCP9</accession>
<proteinExistence type="predicted"/>
<evidence type="ECO:0000256" key="4">
    <source>
        <dbReference type="PIRSR" id="PIRSR005739-1"/>
    </source>
</evidence>
<evidence type="ECO:0000259" key="6">
    <source>
        <dbReference type="Pfam" id="PF08100"/>
    </source>
</evidence>
<dbReference type="STRING" id="1246637.MTBBW1_2180012"/>
<dbReference type="RefSeq" id="WP_080808009.1">
    <property type="nucleotide sequence ID" value="NZ_LT828559.1"/>
</dbReference>
<dbReference type="OrthoDB" id="9767938at2"/>
<evidence type="ECO:0000256" key="2">
    <source>
        <dbReference type="ARBA" id="ARBA00022679"/>
    </source>
</evidence>
<keyword evidence="2 7" id="KW-0808">Transferase</keyword>
<dbReference type="Gene3D" id="1.10.10.10">
    <property type="entry name" value="Winged helix-like DNA-binding domain superfamily/Winged helix DNA-binding domain"/>
    <property type="match status" value="1"/>
</dbReference>
<protein>
    <submittedName>
        <fullName evidence="7">SAM-dependent methyltransferase</fullName>
    </submittedName>
</protein>
<dbReference type="AlphaFoldDB" id="A0A1W1HCP9"/>
<dbReference type="PIRSF" id="PIRSF005739">
    <property type="entry name" value="O-mtase"/>
    <property type="match status" value="1"/>
</dbReference>
<feature type="domain" description="O-methyltransferase dimerisation" evidence="6">
    <location>
        <begin position="16"/>
        <end position="91"/>
    </location>
</feature>
<name>A0A1W1HCP9_9BACT</name>
<organism evidence="7 8">
    <name type="scientific">Desulfamplus magnetovallimortis</name>
    <dbReference type="NCBI Taxonomy" id="1246637"/>
    <lineage>
        <taxon>Bacteria</taxon>
        <taxon>Pseudomonadati</taxon>
        <taxon>Thermodesulfobacteriota</taxon>
        <taxon>Desulfobacteria</taxon>
        <taxon>Desulfobacterales</taxon>
        <taxon>Desulfobacteraceae</taxon>
        <taxon>Desulfamplus</taxon>
    </lineage>
</organism>
<evidence type="ECO:0000313" key="8">
    <source>
        <dbReference type="Proteomes" id="UP000191931"/>
    </source>
</evidence>
<evidence type="ECO:0000256" key="3">
    <source>
        <dbReference type="ARBA" id="ARBA00022691"/>
    </source>
</evidence>
<evidence type="ECO:0000259" key="5">
    <source>
        <dbReference type="Pfam" id="PF00891"/>
    </source>
</evidence>
<dbReference type="Proteomes" id="UP000191931">
    <property type="component" value="Unassembled WGS sequence"/>
</dbReference>
<dbReference type="InterPro" id="IPR016461">
    <property type="entry name" value="COMT-like"/>
</dbReference>
<dbReference type="GO" id="GO:0032259">
    <property type="term" value="P:methylation"/>
    <property type="evidence" value="ECO:0007669"/>
    <property type="project" value="UniProtKB-KW"/>
</dbReference>
<dbReference type="InterPro" id="IPR036388">
    <property type="entry name" value="WH-like_DNA-bd_sf"/>
</dbReference>
<dbReference type="SUPFAM" id="SSF53335">
    <property type="entry name" value="S-adenosyl-L-methionine-dependent methyltransferases"/>
    <property type="match status" value="1"/>
</dbReference>
<dbReference type="Pfam" id="PF08100">
    <property type="entry name" value="Dimerisation"/>
    <property type="match status" value="1"/>
</dbReference>
<dbReference type="GO" id="GO:0008171">
    <property type="term" value="F:O-methyltransferase activity"/>
    <property type="evidence" value="ECO:0007669"/>
    <property type="project" value="InterPro"/>
</dbReference>
<dbReference type="InterPro" id="IPR012967">
    <property type="entry name" value="COMT_dimerisation"/>
</dbReference>
<dbReference type="InterPro" id="IPR029063">
    <property type="entry name" value="SAM-dependent_MTases_sf"/>
</dbReference>
<keyword evidence="3" id="KW-0949">S-adenosyl-L-methionine</keyword>
<evidence type="ECO:0000256" key="1">
    <source>
        <dbReference type="ARBA" id="ARBA00022603"/>
    </source>
</evidence>
<dbReference type="Gene3D" id="3.40.50.150">
    <property type="entry name" value="Vaccinia Virus protein VP39"/>
    <property type="match status" value="1"/>
</dbReference>
<dbReference type="PANTHER" id="PTHR43712:SF2">
    <property type="entry name" value="O-METHYLTRANSFERASE CICE"/>
    <property type="match status" value="1"/>
</dbReference>
<dbReference type="CDD" id="cd02440">
    <property type="entry name" value="AdoMet_MTases"/>
    <property type="match status" value="1"/>
</dbReference>
<dbReference type="SUPFAM" id="SSF46785">
    <property type="entry name" value="Winged helix' DNA-binding domain"/>
    <property type="match status" value="1"/>
</dbReference>
<feature type="domain" description="O-methyltransferase C-terminal" evidence="5">
    <location>
        <begin position="129"/>
        <end position="313"/>
    </location>
</feature>
<sequence length="337" mass="37050">MTTTVNNELNPGKLLQLSGSYWNTCTLHAGVKLDVFTVIGEKKLSAHDVAAQMKAPERSLAMLLDALCAMELLEKTGDLYSNSIVSSTFLSKSSPKYIGFMIMHHHHLVESWSRLDESVMSGKPVRSRATFSDDAKRESFLMGMFNIAMATAPGLVPTIDISGRKTLLDLGGGPGTYAIQFCLHNKDIKATVFDLPTTRPFAEKTIARFNQQDRITFQGGNFLVDEIKASFDVVWISHILHAETPEDCHKLIKKAASVLNPGGMIIIHDFILNNSRSAPLFPALFSLNMLVGTDGGQSYSEVEIMDMLDDAGFVNMERTPYKGPMESGIITALMPDI</sequence>
<dbReference type="InterPro" id="IPR001077">
    <property type="entry name" value="COMT_C"/>
</dbReference>
<feature type="active site" description="Proton acceptor" evidence="4">
    <location>
        <position position="241"/>
    </location>
</feature>
<dbReference type="PROSITE" id="PS51683">
    <property type="entry name" value="SAM_OMT_II"/>
    <property type="match status" value="1"/>
</dbReference>
<gene>
    <name evidence="7" type="ORF">MTBBW1_2180012</name>
</gene>
<dbReference type="InterPro" id="IPR036390">
    <property type="entry name" value="WH_DNA-bd_sf"/>
</dbReference>
<dbReference type="GO" id="GO:0046983">
    <property type="term" value="F:protein dimerization activity"/>
    <property type="evidence" value="ECO:0007669"/>
    <property type="project" value="InterPro"/>
</dbReference>
<reference evidence="7 8" key="1">
    <citation type="submission" date="2017-03" db="EMBL/GenBank/DDBJ databases">
        <authorList>
            <person name="Afonso C.L."/>
            <person name="Miller P.J."/>
            <person name="Scott M.A."/>
            <person name="Spackman E."/>
            <person name="Goraichik I."/>
            <person name="Dimitrov K.M."/>
            <person name="Suarez D.L."/>
            <person name="Swayne D.E."/>
        </authorList>
    </citation>
    <scope>NUCLEOTIDE SEQUENCE [LARGE SCALE GENOMIC DNA]</scope>
    <source>
        <strain evidence="7">PRJEB14757</strain>
    </source>
</reference>
<dbReference type="PANTHER" id="PTHR43712">
    <property type="entry name" value="PUTATIVE (AFU_ORTHOLOGUE AFUA_4G14580)-RELATED"/>
    <property type="match status" value="1"/>
</dbReference>
<keyword evidence="1 7" id="KW-0489">Methyltransferase</keyword>
<dbReference type="EMBL" id="FWEV01000133">
    <property type="protein sequence ID" value="SLM30264.1"/>
    <property type="molecule type" value="Genomic_DNA"/>
</dbReference>
<dbReference type="Pfam" id="PF00891">
    <property type="entry name" value="Methyltransf_2"/>
    <property type="match status" value="1"/>
</dbReference>
<keyword evidence="8" id="KW-1185">Reference proteome</keyword>